<comment type="caution">
    <text evidence="5">The sequence shown here is derived from an EMBL/GenBank/DDBJ whole genome shotgun (WGS) entry which is preliminary data.</text>
</comment>
<evidence type="ECO:0000256" key="3">
    <source>
        <dbReference type="ARBA" id="ARBA00023163"/>
    </source>
</evidence>
<proteinExistence type="predicted"/>
<name>A0ABS6BHC3_9SPHN</name>
<protein>
    <submittedName>
        <fullName evidence="5">Winged helix-turn-helix transcriptional regulator</fullName>
    </submittedName>
</protein>
<dbReference type="PROSITE" id="PS51118">
    <property type="entry name" value="HTH_HXLR"/>
    <property type="match status" value="1"/>
</dbReference>
<dbReference type="Proteomes" id="UP000776276">
    <property type="component" value="Unassembled WGS sequence"/>
</dbReference>
<evidence type="ECO:0000256" key="1">
    <source>
        <dbReference type="ARBA" id="ARBA00023015"/>
    </source>
</evidence>
<dbReference type="InterPro" id="IPR002577">
    <property type="entry name" value="HTH_HxlR"/>
</dbReference>
<dbReference type="InterPro" id="IPR011991">
    <property type="entry name" value="ArsR-like_HTH"/>
</dbReference>
<dbReference type="PANTHER" id="PTHR33204">
    <property type="entry name" value="TRANSCRIPTIONAL REGULATOR, MARR FAMILY"/>
    <property type="match status" value="1"/>
</dbReference>
<accession>A0ABS6BHC3</accession>
<keyword evidence="1" id="KW-0805">Transcription regulation</keyword>
<keyword evidence="6" id="KW-1185">Reference proteome</keyword>
<dbReference type="EMBL" id="JAHKRT010000003">
    <property type="protein sequence ID" value="MBU3077701.1"/>
    <property type="molecule type" value="Genomic_DNA"/>
</dbReference>
<dbReference type="CDD" id="cd00090">
    <property type="entry name" value="HTH_ARSR"/>
    <property type="match status" value="1"/>
</dbReference>
<dbReference type="PANTHER" id="PTHR33204:SF18">
    <property type="entry name" value="TRANSCRIPTIONAL REGULATORY PROTEIN"/>
    <property type="match status" value="1"/>
</dbReference>
<evidence type="ECO:0000313" key="5">
    <source>
        <dbReference type="EMBL" id="MBU3077701.1"/>
    </source>
</evidence>
<evidence type="ECO:0000259" key="4">
    <source>
        <dbReference type="PROSITE" id="PS51118"/>
    </source>
</evidence>
<evidence type="ECO:0000256" key="2">
    <source>
        <dbReference type="ARBA" id="ARBA00023125"/>
    </source>
</evidence>
<dbReference type="Pfam" id="PF01638">
    <property type="entry name" value="HxlR"/>
    <property type="match status" value="1"/>
</dbReference>
<reference evidence="5 6" key="1">
    <citation type="submission" date="2021-06" db="EMBL/GenBank/DDBJ databases">
        <title>Sphingomonas sp. XMGL2, whole genome shotgun sequencing project.</title>
        <authorList>
            <person name="Zhao G."/>
            <person name="Shen L."/>
        </authorList>
    </citation>
    <scope>NUCLEOTIDE SEQUENCE [LARGE SCALE GENOMIC DNA]</scope>
    <source>
        <strain evidence="5 6">XMGL2</strain>
    </source>
</reference>
<gene>
    <name evidence="5" type="ORF">KOF26_07455</name>
</gene>
<keyword evidence="2" id="KW-0238">DNA-binding</keyword>
<sequence>MVLEKITTEPRAKSRRWYDDACGAALGMELIGERWSLLIVRELLLGPRRFGELRGGLPGLSANVLTQRLAALEEAGIIERLRLPPPANAQVYALTPWGKECEPVVFALARWALRSVTHNPLLNFSAVSLMLMFKMLLVPERAAGFSGTLALRLDGEDYGARLTGGALNVGRGTPEASDATLEGSPGVFLPVLFGGRTLADAQSAGDLRSCGNRAVAERFLGLFALPPKVAIAPRSPD</sequence>
<evidence type="ECO:0000313" key="6">
    <source>
        <dbReference type="Proteomes" id="UP000776276"/>
    </source>
</evidence>
<feature type="domain" description="HTH hxlR-type" evidence="4">
    <location>
        <begin position="22"/>
        <end position="120"/>
    </location>
</feature>
<keyword evidence="3" id="KW-0804">Transcription</keyword>
<organism evidence="5 6">
    <name type="scientific">Sphingomonas quercus</name>
    <dbReference type="NCBI Taxonomy" id="2842451"/>
    <lineage>
        <taxon>Bacteria</taxon>
        <taxon>Pseudomonadati</taxon>
        <taxon>Pseudomonadota</taxon>
        <taxon>Alphaproteobacteria</taxon>
        <taxon>Sphingomonadales</taxon>
        <taxon>Sphingomonadaceae</taxon>
        <taxon>Sphingomonas</taxon>
    </lineage>
</organism>